<gene>
    <name evidence="2" type="ORF">QQF64_024748</name>
</gene>
<comment type="caution">
    <text evidence="2">The sequence shown here is derived from an EMBL/GenBank/DDBJ whole genome shotgun (WGS) entry which is preliminary data.</text>
</comment>
<organism evidence="2 3">
    <name type="scientific">Cirrhinus molitorella</name>
    <name type="common">mud carp</name>
    <dbReference type="NCBI Taxonomy" id="172907"/>
    <lineage>
        <taxon>Eukaryota</taxon>
        <taxon>Metazoa</taxon>
        <taxon>Chordata</taxon>
        <taxon>Craniata</taxon>
        <taxon>Vertebrata</taxon>
        <taxon>Euteleostomi</taxon>
        <taxon>Actinopterygii</taxon>
        <taxon>Neopterygii</taxon>
        <taxon>Teleostei</taxon>
        <taxon>Ostariophysi</taxon>
        <taxon>Cypriniformes</taxon>
        <taxon>Cyprinidae</taxon>
        <taxon>Labeoninae</taxon>
        <taxon>Labeonini</taxon>
        <taxon>Cirrhinus</taxon>
    </lineage>
</organism>
<feature type="compositionally biased region" description="Basic residues" evidence="1">
    <location>
        <begin position="1"/>
        <end position="11"/>
    </location>
</feature>
<accession>A0ABR3NME2</accession>
<evidence type="ECO:0000256" key="1">
    <source>
        <dbReference type="SAM" id="MobiDB-lite"/>
    </source>
</evidence>
<proteinExistence type="predicted"/>
<feature type="region of interest" description="Disordered" evidence="1">
    <location>
        <begin position="1"/>
        <end position="21"/>
    </location>
</feature>
<name>A0ABR3NME2_9TELE</name>
<evidence type="ECO:0000313" key="3">
    <source>
        <dbReference type="Proteomes" id="UP001558613"/>
    </source>
</evidence>
<sequence length="92" mass="10409">MTTRRTPRRHQPPSGHLSLSPSFSISPCLQIFPHVSLITSLLTFPFTMFAPGTENGREQSDEGKPCERIKKDLPSASFLLTRNRVIFSSFQF</sequence>
<keyword evidence="3" id="KW-1185">Reference proteome</keyword>
<protein>
    <submittedName>
        <fullName evidence="2">Uncharacterized protein</fullName>
    </submittedName>
</protein>
<evidence type="ECO:0000313" key="2">
    <source>
        <dbReference type="EMBL" id="KAL1278075.1"/>
    </source>
</evidence>
<dbReference type="EMBL" id="JAYMGO010000003">
    <property type="protein sequence ID" value="KAL1278075.1"/>
    <property type="molecule type" value="Genomic_DNA"/>
</dbReference>
<reference evidence="2 3" key="1">
    <citation type="submission" date="2023-09" db="EMBL/GenBank/DDBJ databases">
        <authorList>
            <person name="Wang M."/>
        </authorList>
    </citation>
    <scope>NUCLEOTIDE SEQUENCE [LARGE SCALE GENOMIC DNA]</scope>
    <source>
        <strain evidence="2">GT-2023</strain>
        <tissue evidence="2">Liver</tissue>
    </source>
</reference>
<dbReference type="Proteomes" id="UP001558613">
    <property type="component" value="Unassembled WGS sequence"/>
</dbReference>